<dbReference type="Gene3D" id="3.20.20.140">
    <property type="entry name" value="Metal-dependent hydrolases"/>
    <property type="match status" value="1"/>
</dbReference>
<evidence type="ECO:0000256" key="4">
    <source>
        <dbReference type="PIRSR" id="PIRSR005902-1"/>
    </source>
</evidence>
<evidence type="ECO:0000313" key="5">
    <source>
        <dbReference type="EMBL" id="GFO67418.1"/>
    </source>
</evidence>
<dbReference type="GO" id="GO:0016788">
    <property type="term" value="F:hydrolase activity, acting on ester bonds"/>
    <property type="evidence" value="ECO:0007669"/>
    <property type="project" value="InterPro"/>
</dbReference>
<dbReference type="GO" id="GO:0046872">
    <property type="term" value="F:metal ion binding"/>
    <property type="evidence" value="ECO:0007669"/>
    <property type="project" value="UniProtKB-KW"/>
</dbReference>
<dbReference type="PANTHER" id="PTHR46124:SF3">
    <property type="entry name" value="HYDROLASE"/>
    <property type="match status" value="1"/>
</dbReference>
<dbReference type="PROSITE" id="PS01137">
    <property type="entry name" value="TATD_1"/>
    <property type="match status" value="1"/>
</dbReference>
<comment type="caution">
    <text evidence="5">The sequence shown here is derived from an EMBL/GenBank/DDBJ whole genome shotgun (WGS) entry which is preliminary data.</text>
</comment>
<dbReference type="Proteomes" id="UP000587586">
    <property type="component" value="Unassembled WGS sequence"/>
</dbReference>
<feature type="binding site" evidence="4">
    <location>
        <position position="126"/>
    </location>
    <ligand>
        <name>a divalent metal cation</name>
        <dbReference type="ChEBI" id="CHEBI:60240"/>
        <label>2</label>
    </ligand>
</feature>
<dbReference type="CDD" id="cd01310">
    <property type="entry name" value="TatD_DNAse"/>
    <property type="match status" value="1"/>
</dbReference>
<evidence type="ECO:0000256" key="2">
    <source>
        <dbReference type="ARBA" id="ARBA00022723"/>
    </source>
</evidence>
<evidence type="ECO:0000313" key="6">
    <source>
        <dbReference type="Proteomes" id="UP000587586"/>
    </source>
</evidence>
<keyword evidence="6" id="KW-1185">Reference proteome</keyword>
<dbReference type="InterPro" id="IPR015991">
    <property type="entry name" value="TatD/YcfH-like"/>
</dbReference>
<feature type="binding site" evidence="4">
    <location>
        <position position="8"/>
    </location>
    <ligand>
        <name>a divalent metal cation</name>
        <dbReference type="ChEBI" id="CHEBI:60240"/>
        <label>1</label>
    </ligand>
</feature>
<evidence type="ECO:0000256" key="1">
    <source>
        <dbReference type="ARBA" id="ARBA00009275"/>
    </source>
</evidence>
<name>A0A6V8N4D5_9BACT</name>
<dbReference type="GO" id="GO:0005829">
    <property type="term" value="C:cytosol"/>
    <property type="evidence" value="ECO:0007669"/>
    <property type="project" value="TreeGrafter"/>
</dbReference>
<dbReference type="InterPro" id="IPR001130">
    <property type="entry name" value="TatD-like"/>
</dbReference>
<dbReference type="NCBIfam" id="TIGR00010">
    <property type="entry name" value="YchF/TatD family DNA exonuclease"/>
    <property type="match status" value="1"/>
</dbReference>
<feature type="binding site" evidence="4">
    <location>
        <position position="201"/>
    </location>
    <ligand>
        <name>a divalent metal cation</name>
        <dbReference type="ChEBI" id="CHEBI:60240"/>
        <label>1</label>
    </ligand>
</feature>
<dbReference type="Pfam" id="PF01026">
    <property type="entry name" value="TatD_DNase"/>
    <property type="match status" value="1"/>
</dbReference>
<accession>A0A6V8N4D5</accession>
<organism evidence="5 6">
    <name type="scientific">Geomonas limicola</name>
    <dbReference type="NCBI Taxonomy" id="2740186"/>
    <lineage>
        <taxon>Bacteria</taxon>
        <taxon>Pseudomonadati</taxon>
        <taxon>Thermodesulfobacteriota</taxon>
        <taxon>Desulfuromonadia</taxon>
        <taxon>Geobacterales</taxon>
        <taxon>Geobacteraceae</taxon>
        <taxon>Geomonas</taxon>
    </lineage>
</organism>
<feature type="binding site" evidence="4">
    <location>
        <position position="151"/>
    </location>
    <ligand>
        <name>a divalent metal cation</name>
        <dbReference type="ChEBI" id="CHEBI:60240"/>
        <label>2</label>
    </ligand>
</feature>
<feature type="binding site" evidence="4">
    <location>
        <position position="6"/>
    </location>
    <ligand>
        <name>a divalent metal cation</name>
        <dbReference type="ChEBI" id="CHEBI:60240"/>
        <label>1</label>
    </ligand>
</feature>
<feature type="binding site" evidence="4">
    <location>
        <position position="90"/>
    </location>
    <ligand>
        <name>a divalent metal cation</name>
        <dbReference type="ChEBI" id="CHEBI:60240"/>
        <label>1</label>
    </ligand>
</feature>
<comment type="similarity">
    <text evidence="1">Belongs to the metallo-dependent hydrolases superfamily. TatD-type hydrolase family.</text>
</comment>
<dbReference type="InterPro" id="IPR018228">
    <property type="entry name" value="DNase_TatD-rel_CS"/>
</dbReference>
<evidence type="ECO:0000256" key="3">
    <source>
        <dbReference type="ARBA" id="ARBA00022801"/>
    </source>
</evidence>
<sequence length="257" mass="27728">MFFDTHCHLDDPSLSADLSGILAGARAAGVTGFLVPGVHPANWARIAELSKLSSAIHPAFGVHPMHADLVTSETLDALAAFTPHARAIGEIGLDYQLSSPSRDCQREAFRAQVRVAVQAKLPLLLHCRKAFGDLLEIAREEGIAEVGGVMHAFSGSPELVRDCLRLNLYISLAGTVTYQNAVRPPAVALAVPLEHLLLETDAPDLAPEPHRGTVNRPEYLLETARRVAELREVSLEELAVATSNNARKLLRLSHPSP</sequence>
<dbReference type="EMBL" id="BLXZ01000002">
    <property type="protein sequence ID" value="GFO67418.1"/>
    <property type="molecule type" value="Genomic_DNA"/>
</dbReference>
<dbReference type="RefSeq" id="WP_183359961.1">
    <property type="nucleotide sequence ID" value="NZ_BLXZ01000002.1"/>
</dbReference>
<dbReference type="PIRSF" id="PIRSF005902">
    <property type="entry name" value="DNase_TatD"/>
    <property type="match status" value="1"/>
</dbReference>
<dbReference type="FunFam" id="3.20.20.140:FF:000005">
    <property type="entry name" value="TatD family hydrolase"/>
    <property type="match status" value="1"/>
</dbReference>
<dbReference type="SUPFAM" id="SSF51556">
    <property type="entry name" value="Metallo-dependent hydrolases"/>
    <property type="match status" value="1"/>
</dbReference>
<dbReference type="GO" id="GO:0004536">
    <property type="term" value="F:DNA nuclease activity"/>
    <property type="evidence" value="ECO:0007669"/>
    <property type="project" value="InterPro"/>
</dbReference>
<dbReference type="PANTHER" id="PTHR46124">
    <property type="entry name" value="D-AMINOACYL-TRNA DEACYLASE"/>
    <property type="match status" value="1"/>
</dbReference>
<dbReference type="AlphaFoldDB" id="A0A6V8N4D5"/>
<reference evidence="6" key="1">
    <citation type="submission" date="2020-06" db="EMBL/GenBank/DDBJ databases">
        <title>Draft genomic sequecing of Geomonas sp. Red745.</title>
        <authorList>
            <person name="Itoh H."/>
            <person name="Xu Z.X."/>
            <person name="Ushijima N."/>
            <person name="Masuda Y."/>
            <person name="Shiratori Y."/>
            <person name="Senoo K."/>
        </authorList>
    </citation>
    <scope>NUCLEOTIDE SEQUENCE [LARGE SCALE GENOMIC DNA]</scope>
    <source>
        <strain evidence="6">Red745</strain>
    </source>
</reference>
<dbReference type="InterPro" id="IPR032466">
    <property type="entry name" value="Metal_Hydrolase"/>
</dbReference>
<dbReference type="PROSITE" id="PS01091">
    <property type="entry name" value="TATD_3"/>
    <property type="match status" value="1"/>
</dbReference>
<protein>
    <submittedName>
        <fullName evidence="5">TatD family hydrolase</fullName>
    </submittedName>
</protein>
<keyword evidence="3 5" id="KW-0378">Hydrolase</keyword>
<gene>
    <name evidence="5" type="ORF">GMLC_09970</name>
</gene>
<proteinExistence type="inferred from homology"/>
<keyword evidence="2 4" id="KW-0479">Metal-binding</keyword>